<reference evidence="6" key="1">
    <citation type="submission" date="2020-02" db="EMBL/GenBank/DDBJ databases">
        <authorList>
            <person name="Meier V. D."/>
        </authorList>
    </citation>
    <scope>NUCLEOTIDE SEQUENCE</scope>
    <source>
        <strain evidence="6">AVDCRST_MAG41</strain>
    </source>
</reference>
<evidence type="ECO:0000256" key="2">
    <source>
        <dbReference type="ARBA" id="ARBA00023125"/>
    </source>
</evidence>
<dbReference type="PANTHER" id="PTHR30136">
    <property type="entry name" value="HELIX-TURN-HELIX TRANSCRIPTIONAL REGULATOR, ICLR FAMILY"/>
    <property type="match status" value="1"/>
</dbReference>
<feature type="domain" description="HTH iclR-type" evidence="4">
    <location>
        <begin position="7"/>
        <end position="66"/>
    </location>
</feature>
<dbReference type="PROSITE" id="PS51078">
    <property type="entry name" value="ICLR_ED"/>
    <property type="match status" value="1"/>
</dbReference>
<name>A0A6J4JBX0_9ACTN</name>
<dbReference type="SUPFAM" id="SSF46785">
    <property type="entry name" value="Winged helix' DNA-binding domain"/>
    <property type="match status" value="1"/>
</dbReference>
<dbReference type="InterPro" id="IPR036390">
    <property type="entry name" value="WH_DNA-bd_sf"/>
</dbReference>
<dbReference type="GO" id="GO:0003677">
    <property type="term" value="F:DNA binding"/>
    <property type="evidence" value="ECO:0007669"/>
    <property type="project" value="UniProtKB-KW"/>
</dbReference>
<evidence type="ECO:0000259" key="5">
    <source>
        <dbReference type="PROSITE" id="PS51078"/>
    </source>
</evidence>
<gene>
    <name evidence="6" type="ORF">AVDCRST_MAG41-3243</name>
</gene>
<evidence type="ECO:0000256" key="3">
    <source>
        <dbReference type="ARBA" id="ARBA00023163"/>
    </source>
</evidence>
<keyword evidence="2" id="KW-0238">DNA-binding</keyword>
<dbReference type="InterPro" id="IPR014757">
    <property type="entry name" value="Tscrpt_reg_IclR_C"/>
</dbReference>
<dbReference type="InterPro" id="IPR005471">
    <property type="entry name" value="Tscrpt_reg_IclR_N"/>
</dbReference>
<dbReference type="EMBL" id="CADCTP010000296">
    <property type="protein sequence ID" value="CAA9276141.1"/>
    <property type="molecule type" value="Genomic_DNA"/>
</dbReference>
<dbReference type="PROSITE" id="PS51077">
    <property type="entry name" value="HTH_ICLR"/>
    <property type="match status" value="1"/>
</dbReference>
<dbReference type="Pfam" id="PF09339">
    <property type="entry name" value="HTH_IclR"/>
    <property type="match status" value="1"/>
</dbReference>
<accession>A0A6J4JBX0</accession>
<dbReference type="InterPro" id="IPR036388">
    <property type="entry name" value="WH-like_DNA-bd_sf"/>
</dbReference>
<dbReference type="Pfam" id="PF01614">
    <property type="entry name" value="IclR_C"/>
    <property type="match status" value="2"/>
</dbReference>
<dbReference type="Gene3D" id="1.10.10.10">
    <property type="entry name" value="Winged helix-like DNA-binding domain superfamily/Winged helix DNA-binding domain"/>
    <property type="match status" value="1"/>
</dbReference>
<dbReference type="AlphaFoldDB" id="A0A6J4JBX0"/>
<dbReference type="SUPFAM" id="SSF55781">
    <property type="entry name" value="GAF domain-like"/>
    <property type="match status" value="1"/>
</dbReference>
<dbReference type="GO" id="GO:0045892">
    <property type="term" value="P:negative regulation of DNA-templated transcription"/>
    <property type="evidence" value="ECO:0007669"/>
    <property type="project" value="TreeGrafter"/>
</dbReference>
<dbReference type="SMART" id="SM00346">
    <property type="entry name" value="HTH_ICLR"/>
    <property type="match status" value="1"/>
</dbReference>
<organism evidence="6">
    <name type="scientific">uncultured Mycobacteriales bacterium</name>
    <dbReference type="NCBI Taxonomy" id="581187"/>
    <lineage>
        <taxon>Bacteria</taxon>
        <taxon>Bacillati</taxon>
        <taxon>Actinomycetota</taxon>
        <taxon>Actinomycetes</taxon>
        <taxon>Mycobacteriales</taxon>
        <taxon>environmental samples</taxon>
    </lineage>
</organism>
<evidence type="ECO:0000313" key="6">
    <source>
        <dbReference type="EMBL" id="CAA9276141.1"/>
    </source>
</evidence>
<protein>
    <submittedName>
        <fullName evidence="6">Transcriptional regulator, IclR family</fullName>
    </submittedName>
</protein>
<dbReference type="InterPro" id="IPR050707">
    <property type="entry name" value="HTH_MetabolicPath_Reg"/>
</dbReference>
<evidence type="ECO:0000259" key="4">
    <source>
        <dbReference type="PROSITE" id="PS51077"/>
    </source>
</evidence>
<keyword evidence="3" id="KW-0804">Transcription</keyword>
<evidence type="ECO:0000256" key="1">
    <source>
        <dbReference type="ARBA" id="ARBA00023015"/>
    </source>
</evidence>
<dbReference type="GO" id="GO:0003700">
    <property type="term" value="F:DNA-binding transcription factor activity"/>
    <property type="evidence" value="ECO:0007669"/>
    <property type="project" value="TreeGrafter"/>
</dbReference>
<keyword evidence="1" id="KW-0805">Transcription regulation</keyword>
<feature type="domain" description="IclR-ED" evidence="5">
    <location>
        <begin position="67"/>
        <end position="229"/>
    </location>
</feature>
<proteinExistence type="predicted"/>
<dbReference type="InterPro" id="IPR029016">
    <property type="entry name" value="GAF-like_dom_sf"/>
</dbReference>
<dbReference type="Gene3D" id="3.30.450.40">
    <property type="match status" value="2"/>
</dbReference>
<dbReference type="PANTHER" id="PTHR30136:SF39">
    <property type="entry name" value="TRANSCRIPTIONAL REGULATORY PROTEIN"/>
    <property type="match status" value="1"/>
</dbReference>
<sequence length="229" mass="23590">MGQLSGVGVLDKSVAVLDAAAHAPVGLGELVEATGLPRATAHRLAVALEAHRLLVRDPAGRWVPGPRLGELARSAPDPLLAAAGPVLARLRDRSGESAQLYRRDGDERVCVAAAERATGLRTGVAPGARLPMTAGSGAQVLAAWSEDELPPGARFGPRTLTEVRRRGWAYSVAQREAGVASVSAPVRDHGGEVVAAISVSGPVERLSRRPGPRFAPLVTAAAAALGSRL</sequence>